<evidence type="ECO:0000256" key="5">
    <source>
        <dbReference type="ARBA" id="ARBA00023136"/>
    </source>
</evidence>
<dbReference type="Proteomes" id="UP000291613">
    <property type="component" value="Unassembled WGS sequence"/>
</dbReference>
<organism evidence="8 9">
    <name type="scientific">Hansschlegelia quercus</name>
    <dbReference type="NCBI Taxonomy" id="2528245"/>
    <lineage>
        <taxon>Bacteria</taxon>
        <taxon>Pseudomonadati</taxon>
        <taxon>Pseudomonadota</taxon>
        <taxon>Alphaproteobacteria</taxon>
        <taxon>Hyphomicrobiales</taxon>
        <taxon>Methylopilaceae</taxon>
        <taxon>Hansschlegelia</taxon>
    </lineage>
</organism>
<dbReference type="Pfam" id="PF01545">
    <property type="entry name" value="Cation_efflux"/>
    <property type="match status" value="1"/>
</dbReference>
<evidence type="ECO:0000256" key="4">
    <source>
        <dbReference type="ARBA" id="ARBA00022989"/>
    </source>
</evidence>
<comment type="subcellular location">
    <subcellularLocation>
        <location evidence="1">Membrane</location>
        <topology evidence="1">Multi-pass membrane protein</topology>
    </subcellularLocation>
</comment>
<dbReference type="AlphaFoldDB" id="A0A4Q9GQT8"/>
<comment type="caution">
    <text evidence="8">The sequence shown here is derived from an EMBL/GenBank/DDBJ whole genome shotgun (WGS) entry which is preliminary data.</text>
</comment>
<dbReference type="InterPro" id="IPR058533">
    <property type="entry name" value="Cation_efflux_TM"/>
</dbReference>
<reference evidence="8 9" key="1">
    <citation type="submission" date="2019-02" db="EMBL/GenBank/DDBJ databases">
        <title>Hansschlegelia quercus sp. nov., a novel methylotrophic bacterium from buds of oak (Quercus robur L.).</title>
        <authorList>
            <person name="Agafonova N.V."/>
            <person name="Kaparullina E.N."/>
            <person name="Grouzdev D.S."/>
            <person name="Doronina N.V."/>
        </authorList>
    </citation>
    <scope>NUCLEOTIDE SEQUENCE [LARGE SCALE GENOMIC DNA]</scope>
    <source>
        <strain evidence="8 9">Dub</strain>
    </source>
</reference>
<name>A0A4Q9GQT8_9HYPH</name>
<evidence type="ECO:0000256" key="3">
    <source>
        <dbReference type="ARBA" id="ARBA00022692"/>
    </source>
</evidence>
<keyword evidence="9" id="KW-1185">Reference proteome</keyword>
<sequence>MSAKGSTTVVYAALAGNLAIAVVKFGAAAWTGSSAMLSEAIHSMVDTANQGLLLIGMKRAARPADSGHAFGHGMEIYFWAFVVALLIFALGGAVSIYQGVHKLLAPEPMESAWVAFVVLAASVLIEGLSFRVAYRELRAAYPDLSPWKAVRRSKDPSVFAVLCEDAAALAGLSVAMVCVGLAYAFDEPAFDAAGSIAIGLILVGVAVFLSRETLSLITGEAAAPETRAEARAIIAGDARVTEVTELLTMHLGPREVLLAASLDMRDDLGGAELEQAVREITGRIETAHPEITRVFLRPVARP</sequence>
<feature type="transmembrane region" description="Helical" evidence="6">
    <location>
        <begin position="158"/>
        <end position="183"/>
    </location>
</feature>
<dbReference type="InterPro" id="IPR002524">
    <property type="entry name" value="Cation_efflux"/>
</dbReference>
<evidence type="ECO:0000313" key="8">
    <source>
        <dbReference type="EMBL" id="TBN55174.1"/>
    </source>
</evidence>
<proteinExistence type="predicted"/>
<keyword evidence="5 6" id="KW-0472">Membrane</keyword>
<dbReference type="SUPFAM" id="SSF161111">
    <property type="entry name" value="Cation efflux protein transmembrane domain-like"/>
    <property type="match status" value="1"/>
</dbReference>
<keyword evidence="4 6" id="KW-1133">Transmembrane helix</keyword>
<evidence type="ECO:0000256" key="1">
    <source>
        <dbReference type="ARBA" id="ARBA00004141"/>
    </source>
</evidence>
<dbReference type="OrthoDB" id="9806522at2"/>
<feature type="transmembrane region" description="Helical" evidence="6">
    <location>
        <begin position="76"/>
        <end position="100"/>
    </location>
</feature>
<evidence type="ECO:0000256" key="2">
    <source>
        <dbReference type="ARBA" id="ARBA00022448"/>
    </source>
</evidence>
<feature type="transmembrane region" description="Helical" evidence="6">
    <location>
        <begin position="112"/>
        <end position="134"/>
    </location>
</feature>
<evidence type="ECO:0000256" key="6">
    <source>
        <dbReference type="SAM" id="Phobius"/>
    </source>
</evidence>
<dbReference type="SUPFAM" id="SSF160240">
    <property type="entry name" value="Cation efflux protein cytoplasmic domain-like"/>
    <property type="match status" value="1"/>
</dbReference>
<feature type="transmembrane region" description="Helical" evidence="6">
    <location>
        <begin position="189"/>
        <end position="209"/>
    </location>
</feature>
<evidence type="ECO:0000313" key="9">
    <source>
        <dbReference type="Proteomes" id="UP000291613"/>
    </source>
</evidence>
<accession>A0A4Q9GQT8</accession>
<keyword evidence="2" id="KW-0813">Transport</keyword>
<dbReference type="InterPro" id="IPR040177">
    <property type="entry name" value="SLC30A9"/>
</dbReference>
<dbReference type="GO" id="GO:0008324">
    <property type="term" value="F:monoatomic cation transmembrane transporter activity"/>
    <property type="evidence" value="ECO:0007669"/>
    <property type="project" value="InterPro"/>
</dbReference>
<dbReference type="GO" id="GO:0016020">
    <property type="term" value="C:membrane"/>
    <property type="evidence" value="ECO:0007669"/>
    <property type="project" value="UniProtKB-SubCell"/>
</dbReference>
<evidence type="ECO:0000259" key="7">
    <source>
        <dbReference type="Pfam" id="PF01545"/>
    </source>
</evidence>
<feature type="transmembrane region" description="Helical" evidence="6">
    <location>
        <begin position="9"/>
        <end position="30"/>
    </location>
</feature>
<dbReference type="InterPro" id="IPR027469">
    <property type="entry name" value="Cation_efflux_TMD_sf"/>
</dbReference>
<keyword evidence="3 6" id="KW-0812">Transmembrane</keyword>
<dbReference type="PANTHER" id="PTHR13414">
    <property type="entry name" value="HUEL-CATION TRANSPORTER"/>
    <property type="match status" value="1"/>
</dbReference>
<gene>
    <name evidence="8" type="ORF">EYR15_03290</name>
</gene>
<dbReference type="InterPro" id="IPR036837">
    <property type="entry name" value="Cation_efflux_CTD_sf"/>
</dbReference>
<feature type="domain" description="Cation efflux protein transmembrane" evidence="7">
    <location>
        <begin position="11"/>
        <end position="217"/>
    </location>
</feature>
<dbReference type="GO" id="GO:0006829">
    <property type="term" value="P:zinc ion transport"/>
    <property type="evidence" value="ECO:0007669"/>
    <property type="project" value="InterPro"/>
</dbReference>
<dbReference type="RefSeq" id="WP_131001425.1">
    <property type="nucleotide sequence ID" value="NZ_JBHSZR010000002.1"/>
</dbReference>
<protein>
    <submittedName>
        <fullName evidence="8">Cation transporter</fullName>
    </submittedName>
</protein>
<dbReference type="NCBIfam" id="TIGR01297">
    <property type="entry name" value="CDF"/>
    <property type="match status" value="1"/>
</dbReference>
<dbReference type="PANTHER" id="PTHR13414:SF9">
    <property type="entry name" value="PROTON-COUPLED ZINC ANTIPORTER SLC30A9, MITOCHONDRIAL"/>
    <property type="match status" value="1"/>
</dbReference>
<dbReference type="Gene3D" id="1.20.1510.10">
    <property type="entry name" value="Cation efflux protein transmembrane domain"/>
    <property type="match status" value="1"/>
</dbReference>
<dbReference type="EMBL" id="SIUB01000001">
    <property type="protein sequence ID" value="TBN55174.1"/>
    <property type="molecule type" value="Genomic_DNA"/>
</dbReference>